<dbReference type="PATRIC" id="fig|157733.3.peg.939"/>
<dbReference type="EMBL" id="LELK01000004">
    <property type="protein sequence ID" value="KMM37074.1"/>
    <property type="molecule type" value="Genomic_DNA"/>
</dbReference>
<dbReference type="InterPro" id="IPR044543">
    <property type="entry name" value="YHJQ-like"/>
</dbReference>
<dbReference type="Pfam" id="PF03860">
    <property type="entry name" value="Csp"/>
    <property type="match status" value="1"/>
</dbReference>
<gene>
    <name evidence="1" type="ORF">AB986_14380</name>
</gene>
<accession>A0A0J6CYF1</accession>
<dbReference type="OrthoDB" id="5396211at2"/>
<comment type="caution">
    <text evidence="1">The sequence shown here is derived from an EMBL/GenBank/DDBJ whole genome shotgun (WGS) entry which is preliminary data.</text>
</comment>
<proteinExistence type="predicted"/>
<dbReference type="PANTHER" id="PTHR37310">
    <property type="entry name" value="CYTOPLASMIC PROTEIN-RELATED"/>
    <property type="match status" value="1"/>
</dbReference>
<organism evidence="1 2">
    <name type="scientific">Guptibacillus hwajinpoensis</name>
    <dbReference type="NCBI Taxonomy" id="208199"/>
    <lineage>
        <taxon>Bacteria</taxon>
        <taxon>Bacillati</taxon>
        <taxon>Bacillota</taxon>
        <taxon>Bacilli</taxon>
        <taxon>Bacillales</taxon>
        <taxon>Guptibacillaceae</taxon>
        <taxon>Guptibacillus</taxon>
    </lineage>
</organism>
<dbReference type="Proteomes" id="UP000035996">
    <property type="component" value="Unassembled WGS sequence"/>
</dbReference>
<dbReference type="InterPro" id="IPR005560">
    <property type="entry name" value="Csp_YhjQ"/>
</dbReference>
<keyword evidence="2" id="KW-1185">Reference proteome</keyword>
<dbReference type="RefSeq" id="WP_048311853.1">
    <property type="nucleotide sequence ID" value="NZ_CP119526.1"/>
</dbReference>
<sequence>MSHEKYGSIIETLHECMTACNHCYDSCLKEDDVKMMAECIRLDRECADICGFLEQALVRGTPFAAELAQACAAICEACGNECKKHDHTHCQKCADACFKCAEECKKLVS</sequence>
<dbReference type="STRING" id="157733.AB986_14380"/>
<dbReference type="PANTHER" id="PTHR37310:SF1">
    <property type="entry name" value="CYTOPLASMIC PROTEIN"/>
    <property type="match status" value="1"/>
</dbReference>
<dbReference type="CDD" id="cd08026">
    <property type="entry name" value="DUF326"/>
    <property type="match status" value="1"/>
</dbReference>
<evidence type="ECO:0000313" key="1">
    <source>
        <dbReference type="EMBL" id="KMM37074.1"/>
    </source>
</evidence>
<name>A0A0J6CYF1_9BACL</name>
<evidence type="ECO:0000313" key="2">
    <source>
        <dbReference type="Proteomes" id="UP000035996"/>
    </source>
</evidence>
<protein>
    <submittedName>
        <fullName evidence="1">Ferredoxin</fullName>
    </submittedName>
</protein>
<dbReference type="Gene3D" id="1.20.1270.360">
    <property type="match status" value="1"/>
</dbReference>
<dbReference type="AlphaFoldDB" id="A0A0J6CYF1"/>
<reference evidence="1" key="1">
    <citation type="submission" date="2015-06" db="EMBL/GenBank/DDBJ databases">
        <authorList>
            <person name="Liu B."/>
            <person name="Wang J."/>
            <person name="Zhu Y."/>
            <person name="Liu G."/>
            <person name="Chen Q."/>
            <person name="Zheng C."/>
            <person name="Che J."/>
            <person name="Ge C."/>
            <person name="Shi H."/>
            <person name="Pan Z."/>
            <person name="Liu X."/>
        </authorList>
    </citation>
    <scope>NUCLEOTIDE SEQUENCE [LARGE SCALE GENOMIC DNA]</scope>
    <source>
        <strain evidence="1">DSM 16346</strain>
    </source>
</reference>